<dbReference type="PANTHER" id="PTHR45458">
    <property type="entry name" value="SHORT-CHAIN DEHYDROGENASE/REDUCTASE SDR"/>
    <property type="match status" value="1"/>
</dbReference>
<dbReference type="CDD" id="cd05325">
    <property type="entry name" value="carb_red_sniffer_like_SDR_c"/>
    <property type="match status" value="1"/>
</dbReference>
<dbReference type="Proteomes" id="UP000769157">
    <property type="component" value="Unassembled WGS sequence"/>
</dbReference>
<dbReference type="InterPro" id="IPR052184">
    <property type="entry name" value="SDR_enzymes"/>
</dbReference>
<dbReference type="Pfam" id="PF00106">
    <property type="entry name" value="adh_short"/>
    <property type="match status" value="1"/>
</dbReference>
<dbReference type="PRINTS" id="PR00081">
    <property type="entry name" value="GDHRDH"/>
</dbReference>
<dbReference type="SUPFAM" id="SSF51735">
    <property type="entry name" value="NAD(P)-binding Rossmann-fold domains"/>
    <property type="match status" value="1"/>
</dbReference>
<comment type="caution">
    <text evidence="1">The sequence shown here is derived from an EMBL/GenBank/DDBJ whole genome shotgun (WGS) entry which is preliminary data.</text>
</comment>
<evidence type="ECO:0000313" key="1">
    <source>
        <dbReference type="EMBL" id="KAH3671472.1"/>
    </source>
</evidence>
<dbReference type="InterPro" id="IPR036291">
    <property type="entry name" value="NAD(P)-bd_dom_sf"/>
</dbReference>
<dbReference type="RefSeq" id="XP_046064648.1">
    <property type="nucleotide sequence ID" value="XM_046202553.1"/>
</dbReference>
<proteinExistence type="predicted"/>
<accession>A0A9P8PHP9</accession>
<organism evidence="1 2">
    <name type="scientific">Ogataea philodendri</name>
    <dbReference type="NCBI Taxonomy" id="1378263"/>
    <lineage>
        <taxon>Eukaryota</taxon>
        <taxon>Fungi</taxon>
        <taxon>Dikarya</taxon>
        <taxon>Ascomycota</taxon>
        <taxon>Saccharomycotina</taxon>
        <taxon>Pichiomycetes</taxon>
        <taxon>Pichiales</taxon>
        <taxon>Pichiaceae</taxon>
        <taxon>Ogataea</taxon>
    </lineage>
</organism>
<gene>
    <name evidence="1" type="ORF">OGAPHI_000174</name>
</gene>
<reference evidence="1" key="1">
    <citation type="journal article" date="2021" name="Open Biol.">
        <title>Shared evolutionary footprints suggest mitochondrial oxidative damage underlies multiple complex I losses in fungi.</title>
        <authorList>
            <person name="Schikora-Tamarit M.A."/>
            <person name="Marcet-Houben M."/>
            <person name="Nosek J."/>
            <person name="Gabaldon T."/>
        </authorList>
    </citation>
    <scope>NUCLEOTIDE SEQUENCE</scope>
    <source>
        <strain evidence="1">CBS6075</strain>
    </source>
</reference>
<dbReference type="Gene3D" id="3.40.50.720">
    <property type="entry name" value="NAD(P)-binding Rossmann-like Domain"/>
    <property type="match status" value="1"/>
</dbReference>
<dbReference type="AlphaFoldDB" id="A0A9P8PHP9"/>
<name>A0A9P8PHP9_9ASCO</name>
<reference evidence="1" key="2">
    <citation type="submission" date="2021-01" db="EMBL/GenBank/DDBJ databases">
        <authorList>
            <person name="Schikora-Tamarit M.A."/>
        </authorList>
    </citation>
    <scope>NUCLEOTIDE SEQUENCE</scope>
    <source>
        <strain evidence="1">CBS6075</strain>
    </source>
</reference>
<dbReference type="OrthoDB" id="3991673at2759"/>
<keyword evidence="2" id="KW-1185">Reference proteome</keyword>
<dbReference type="GeneID" id="70232142"/>
<protein>
    <submittedName>
        <fullName evidence="1">Uncharacterized protein</fullName>
    </submittedName>
</protein>
<dbReference type="PANTHER" id="PTHR45458:SF1">
    <property type="entry name" value="SHORT CHAIN DEHYDROGENASE"/>
    <property type="match status" value="1"/>
</dbReference>
<evidence type="ECO:0000313" key="2">
    <source>
        <dbReference type="Proteomes" id="UP000769157"/>
    </source>
</evidence>
<dbReference type="GO" id="GO:0016616">
    <property type="term" value="F:oxidoreductase activity, acting on the CH-OH group of donors, NAD or NADP as acceptor"/>
    <property type="evidence" value="ECO:0007669"/>
    <property type="project" value="TreeGrafter"/>
</dbReference>
<dbReference type="EMBL" id="JAEUBE010000055">
    <property type="protein sequence ID" value="KAH3671472.1"/>
    <property type="molecule type" value="Genomic_DNA"/>
</dbReference>
<dbReference type="InterPro" id="IPR002347">
    <property type="entry name" value="SDR_fam"/>
</dbReference>
<sequence length="241" mass="26043">MPSYFITGTSSGIGLELVNQLSKDPANRVFASYRRSTPELEELARAPNVKTVLLDVDDQSSIENLTSQLPDAPLDVLILNAGIAKTFDPVAATARDMWLDHFVTNTVGPIMVFQQLQHLLERSSSPQVYFVSTMGGSIQSHLPFPSGAYGASKAALNFIARKLSEELPHIKVVSVHPGMVATEKALETVGRAFAGNEAVKAKLMAICISPEQSAANIIAAIHSPIRSGRFIRVDDQSDIPF</sequence>